<keyword evidence="1" id="KW-0614">Plasmid</keyword>
<sequence length="88" mass="9865">MSRIHLLSRAPEPTPLKGQVAKVAIRNLEFCAAAFGCTMASLQRPVPELVSYYKELGFHREVKKKGKIERLEWDLREELSAAAEGAEP</sequence>
<accession>A0A3G8HAG4</accession>
<dbReference type="AlphaFoldDB" id="A0A3G8HAG4"/>
<evidence type="ECO:0000313" key="2">
    <source>
        <dbReference type="Proteomes" id="UP000270411"/>
    </source>
</evidence>
<evidence type="ECO:0000313" key="1">
    <source>
        <dbReference type="EMBL" id="AZG17255.1"/>
    </source>
</evidence>
<protein>
    <recommendedName>
        <fullName evidence="3">GNAT family N-acetyltransferase</fullName>
    </recommendedName>
</protein>
<evidence type="ECO:0008006" key="3">
    <source>
        <dbReference type="Google" id="ProtNLM"/>
    </source>
</evidence>
<dbReference type="RefSeq" id="WP_124686984.1">
    <property type="nucleotide sequence ID" value="NZ_CP033971.1"/>
</dbReference>
<dbReference type="EMBL" id="CP033971">
    <property type="protein sequence ID" value="AZG17255.1"/>
    <property type="molecule type" value="Genomic_DNA"/>
</dbReference>
<dbReference type="Proteomes" id="UP000270411">
    <property type="component" value="Plasmid unnamed2"/>
</dbReference>
<proteinExistence type="predicted"/>
<gene>
    <name evidence="1" type="ORF">EHF44_27780</name>
</gene>
<name>A0A3G8HAG4_9BURK</name>
<dbReference type="KEGG" id="cpau:EHF44_27780"/>
<organism evidence="1 2">
    <name type="scientific">Cupriavidus pauculus</name>
    <dbReference type="NCBI Taxonomy" id="82633"/>
    <lineage>
        <taxon>Bacteria</taxon>
        <taxon>Pseudomonadati</taxon>
        <taxon>Pseudomonadota</taxon>
        <taxon>Betaproteobacteria</taxon>
        <taxon>Burkholderiales</taxon>
        <taxon>Burkholderiaceae</taxon>
        <taxon>Cupriavidus</taxon>
    </lineage>
</organism>
<geneLocation type="plasmid" evidence="1">
    <name>unnamed2</name>
</geneLocation>
<reference evidence="2" key="1">
    <citation type="submission" date="2018-11" db="EMBL/GenBank/DDBJ databases">
        <title>FDA dAtabase for Regulatory Grade micrObial Sequences (FDA-ARGOS): Supporting development and validation of Infectious Disease Dx tests.</title>
        <authorList>
            <person name="Goldberg B."/>
            <person name="Campos J."/>
            <person name="Tallon L."/>
            <person name="Sadzewicz L."/>
            <person name="Zhao X."/>
            <person name="Vavikolanu K."/>
            <person name="Mehta A."/>
            <person name="Aluvathingal J."/>
            <person name="Nadendla S."/>
            <person name="Geyer C."/>
            <person name="Nandy P."/>
            <person name="Yan Y."/>
            <person name="Sichtig H."/>
        </authorList>
    </citation>
    <scope>NUCLEOTIDE SEQUENCE [LARGE SCALE GENOMIC DNA]</scope>
    <source>
        <strain evidence="2">FDAARGOS_614</strain>
        <plasmid evidence="2">unnamed2</plasmid>
    </source>
</reference>
<dbReference type="OrthoDB" id="9182746at2"/>